<reference evidence="6" key="1">
    <citation type="submission" date="2019-01" db="EMBL/GenBank/DDBJ databases">
        <title>Colletotrichum abscissum LGMF1257.</title>
        <authorList>
            <person name="Baroncelli R."/>
        </authorList>
    </citation>
    <scope>NUCLEOTIDE SEQUENCE</scope>
    <source>
        <strain evidence="6">Ca142</strain>
    </source>
</reference>
<evidence type="ECO:0000313" key="6">
    <source>
        <dbReference type="EMBL" id="KAI3553303.1"/>
    </source>
</evidence>
<dbReference type="GO" id="GO:0004497">
    <property type="term" value="F:monooxygenase activity"/>
    <property type="evidence" value="ECO:0007669"/>
    <property type="project" value="InterPro"/>
</dbReference>
<evidence type="ECO:0000256" key="5">
    <source>
        <dbReference type="SAM" id="Phobius"/>
    </source>
</evidence>
<dbReference type="SUPFAM" id="SSF48264">
    <property type="entry name" value="Cytochrome P450"/>
    <property type="match status" value="1"/>
</dbReference>
<protein>
    <submittedName>
        <fullName evidence="6">Cytochrome P450</fullName>
    </submittedName>
</protein>
<dbReference type="PRINTS" id="PR00385">
    <property type="entry name" value="P450"/>
</dbReference>
<proteinExistence type="predicted"/>
<keyword evidence="1 4" id="KW-0349">Heme</keyword>
<keyword evidence="2 4" id="KW-0479">Metal-binding</keyword>
<dbReference type="AlphaFoldDB" id="A0A9P9XH60"/>
<keyword evidence="5" id="KW-0812">Transmembrane</keyword>
<keyword evidence="3 4" id="KW-0408">Iron</keyword>
<comment type="cofactor">
    <cofactor evidence="4">
        <name>heme</name>
        <dbReference type="ChEBI" id="CHEBI:30413"/>
    </cofactor>
</comment>
<dbReference type="PANTHER" id="PTHR24305:SF168">
    <property type="entry name" value="P450, PUTATIVE (EUROFUNG)-RELATED"/>
    <property type="match status" value="1"/>
</dbReference>
<gene>
    <name evidence="6" type="ORF">CABS02_06444</name>
</gene>
<dbReference type="GO" id="GO:0020037">
    <property type="term" value="F:heme binding"/>
    <property type="evidence" value="ECO:0007669"/>
    <property type="project" value="InterPro"/>
</dbReference>
<evidence type="ECO:0000256" key="1">
    <source>
        <dbReference type="ARBA" id="ARBA00022617"/>
    </source>
</evidence>
<dbReference type="InterPro" id="IPR036396">
    <property type="entry name" value="Cyt_P450_sf"/>
</dbReference>
<keyword evidence="7" id="KW-1185">Reference proteome</keyword>
<feature type="binding site" description="axial binding residue" evidence="4">
    <location>
        <position position="540"/>
    </location>
    <ligand>
        <name>heme</name>
        <dbReference type="ChEBI" id="CHEBI:30413"/>
    </ligand>
    <ligandPart>
        <name>Fe</name>
        <dbReference type="ChEBI" id="CHEBI:18248"/>
    </ligandPart>
</feature>
<evidence type="ECO:0000313" key="7">
    <source>
        <dbReference type="Proteomes" id="UP001056436"/>
    </source>
</evidence>
<dbReference type="PRINTS" id="PR00463">
    <property type="entry name" value="EP450I"/>
</dbReference>
<sequence length="601" mass="67202">MQSLGQNIPQLLPGSPCPPPCRGILDREGSSSQDLSDFLFSPFPCVARDTVSSSYPHSQSHDPTFSYTNRFLVGSSATMSREYLAYASIAVSAFIAYSVVSIARQYLRLRHIKGPPSAGFSKWWLVRAVGGGRTHLDFYEACEKYGSIVRVGPNDLITSDPDLMKRMLNVRTTYKRSNWYDGMRLKPGQDNVLSTRDDELHNKLRSKMAAGYSGKEVEDLEAKIDQNVLRLIGLIEKYASRDEAFDFGAKAQYFTLDVISDLAFGEPFGDLATDSDVHEYIKTMEQNMPTILVTSVLPWLLALLSSPIFRSMMPSEKDAIGVGKTMGKLAAHAATFTRRLCSHLEFFAGSSIAKKVASERFGPNKKVHKDMLGSFVARGLTQAEAESEILMQLLAGSDTTATAIRATILHIITNPQVTSTLRAEIDAAELSWPIISDAEAREMPYLQAVIKEGLRIFPPVVGQMSKEVSNGGAGDDFKGIHLPEGTRIGYCAWGIFRRQDIWGQDSHVFRPERWLESDVERLRLMEGTLELVFGYGRWQCLGRNVALMELNKVFVELLRRFDLVLVDPTNPWHSVCSGVFLQSQYWIRGYLRQTSNQDKAF</sequence>
<feature type="transmembrane region" description="Helical" evidence="5">
    <location>
        <begin position="83"/>
        <end position="103"/>
    </location>
</feature>
<keyword evidence="5" id="KW-1133">Transmembrane helix</keyword>
<evidence type="ECO:0000256" key="3">
    <source>
        <dbReference type="ARBA" id="ARBA00023004"/>
    </source>
</evidence>
<name>A0A9P9XH60_9PEZI</name>
<dbReference type="InterPro" id="IPR050121">
    <property type="entry name" value="Cytochrome_P450_monoxygenase"/>
</dbReference>
<organism evidence="6 7">
    <name type="scientific">Colletotrichum abscissum</name>
    <dbReference type="NCBI Taxonomy" id="1671311"/>
    <lineage>
        <taxon>Eukaryota</taxon>
        <taxon>Fungi</taxon>
        <taxon>Dikarya</taxon>
        <taxon>Ascomycota</taxon>
        <taxon>Pezizomycotina</taxon>
        <taxon>Sordariomycetes</taxon>
        <taxon>Hypocreomycetidae</taxon>
        <taxon>Glomerellales</taxon>
        <taxon>Glomerellaceae</taxon>
        <taxon>Colletotrichum</taxon>
        <taxon>Colletotrichum acutatum species complex</taxon>
    </lineage>
</organism>
<dbReference type="Proteomes" id="UP001056436">
    <property type="component" value="Unassembled WGS sequence"/>
</dbReference>
<dbReference type="GO" id="GO:0016705">
    <property type="term" value="F:oxidoreductase activity, acting on paired donors, with incorporation or reduction of molecular oxygen"/>
    <property type="evidence" value="ECO:0007669"/>
    <property type="project" value="InterPro"/>
</dbReference>
<dbReference type="Gene3D" id="1.10.630.10">
    <property type="entry name" value="Cytochrome P450"/>
    <property type="match status" value="1"/>
</dbReference>
<comment type="caution">
    <text evidence="6">The sequence shown here is derived from an EMBL/GenBank/DDBJ whole genome shotgun (WGS) entry which is preliminary data.</text>
</comment>
<dbReference type="InterPro" id="IPR001128">
    <property type="entry name" value="Cyt_P450"/>
</dbReference>
<dbReference type="OrthoDB" id="1470350at2759"/>
<accession>A0A9P9XH60</accession>
<dbReference type="PANTHER" id="PTHR24305">
    <property type="entry name" value="CYTOCHROME P450"/>
    <property type="match status" value="1"/>
</dbReference>
<dbReference type="InterPro" id="IPR002401">
    <property type="entry name" value="Cyt_P450_E_grp-I"/>
</dbReference>
<evidence type="ECO:0000256" key="4">
    <source>
        <dbReference type="PIRSR" id="PIRSR602401-1"/>
    </source>
</evidence>
<dbReference type="CDD" id="cd11060">
    <property type="entry name" value="CYP57A1-like"/>
    <property type="match status" value="1"/>
</dbReference>
<dbReference type="Pfam" id="PF00067">
    <property type="entry name" value="p450"/>
    <property type="match status" value="1"/>
</dbReference>
<dbReference type="GO" id="GO:0005506">
    <property type="term" value="F:iron ion binding"/>
    <property type="evidence" value="ECO:0007669"/>
    <property type="project" value="InterPro"/>
</dbReference>
<evidence type="ECO:0000256" key="2">
    <source>
        <dbReference type="ARBA" id="ARBA00022723"/>
    </source>
</evidence>
<keyword evidence="5" id="KW-0472">Membrane</keyword>
<dbReference type="EMBL" id="SDAQ01000031">
    <property type="protein sequence ID" value="KAI3553303.1"/>
    <property type="molecule type" value="Genomic_DNA"/>
</dbReference>